<dbReference type="EMBL" id="CAJNJA010021418">
    <property type="protein sequence ID" value="CAE7475571.1"/>
    <property type="molecule type" value="Genomic_DNA"/>
</dbReference>
<comment type="caution">
    <text evidence="3">The sequence shown here is derived from an EMBL/GenBank/DDBJ whole genome shotgun (WGS) entry which is preliminary data.</text>
</comment>
<feature type="region of interest" description="Disordered" evidence="2">
    <location>
        <begin position="137"/>
        <end position="172"/>
    </location>
</feature>
<feature type="non-terminal residue" evidence="3">
    <location>
        <position position="1"/>
    </location>
</feature>
<proteinExistence type="predicted"/>
<evidence type="ECO:0000256" key="1">
    <source>
        <dbReference type="SAM" id="Coils"/>
    </source>
</evidence>
<organism evidence="3 4">
    <name type="scientific">Symbiodinium necroappetens</name>
    <dbReference type="NCBI Taxonomy" id="1628268"/>
    <lineage>
        <taxon>Eukaryota</taxon>
        <taxon>Sar</taxon>
        <taxon>Alveolata</taxon>
        <taxon>Dinophyceae</taxon>
        <taxon>Suessiales</taxon>
        <taxon>Symbiodiniaceae</taxon>
        <taxon>Symbiodinium</taxon>
    </lineage>
</organism>
<evidence type="ECO:0000256" key="2">
    <source>
        <dbReference type="SAM" id="MobiDB-lite"/>
    </source>
</evidence>
<evidence type="ECO:0000313" key="4">
    <source>
        <dbReference type="Proteomes" id="UP000601435"/>
    </source>
</evidence>
<dbReference type="AlphaFoldDB" id="A0A812SHQ4"/>
<dbReference type="Proteomes" id="UP000601435">
    <property type="component" value="Unassembled WGS sequence"/>
</dbReference>
<feature type="region of interest" description="Disordered" evidence="2">
    <location>
        <begin position="230"/>
        <end position="353"/>
    </location>
</feature>
<gene>
    <name evidence="3" type="ORF">SNEC2469_LOCUS13429</name>
</gene>
<feature type="compositionally biased region" description="Polar residues" evidence="2">
    <location>
        <begin position="300"/>
        <end position="310"/>
    </location>
</feature>
<keyword evidence="4" id="KW-1185">Reference proteome</keyword>
<feature type="coiled-coil region" evidence="1">
    <location>
        <begin position="179"/>
        <end position="222"/>
    </location>
</feature>
<reference evidence="3" key="1">
    <citation type="submission" date="2021-02" db="EMBL/GenBank/DDBJ databases">
        <authorList>
            <person name="Dougan E. K."/>
            <person name="Rhodes N."/>
            <person name="Thang M."/>
            <person name="Chan C."/>
        </authorList>
    </citation>
    <scope>NUCLEOTIDE SEQUENCE</scope>
</reference>
<keyword evidence="1" id="KW-0175">Coiled coil</keyword>
<sequence>MAADENDLDIVKQCIEIIEQEALSLMVDGGENRADDAKLAEVLQVLGDGKAVERPSDSRDLQEKLSLLTRGQEGHWQSHVQYRFMSPRAQGQAVIAAGMHLLSEQIHSKTEELKAVEDLQKDPRGHSSPGQKANQRLLQASDNPPSPTGLGLLPPTPERPHQELPEPQDVGQGLYSDTLARLAQSHAELKSRIISLESENKRLQEEANLRSMEERNRLLQVESILKGEEGSRLGAKARPSIPRPKAKPRCAERAVTPPPMRPHWRNDRPTWAQRSEPPERKAPAPARPAGSSQSRYAPQERSSAGLTGRTTPPKPKMGRSTPPRAVPKVSPRSGADGIPARGTPPVPSFPATARGLTSSVRVPRFASLGLWTFWQSDMQLRPGPSVRAVPRPLVAALGI</sequence>
<protein>
    <submittedName>
        <fullName evidence="3">Uncharacterized protein</fullName>
    </submittedName>
</protein>
<feature type="compositionally biased region" description="Low complexity" evidence="2">
    <location>
        <begin position="283"/>
        <end position="295"/>
    </location>
</feature>
<name>A0A812SHQ4_9DINO</name>
<accession>A0A812SHQ4</accession>
<dbReference type="OrthoDB" id="10451079at2759"/>
<evidence type="ECO:0000313" key="3">
    <source>
        <dbReference type="EMBL" id="CAE7475571.1"/>
    </source>
</evidence>